<evidence type="ECO:0000313" key="2">
    <source>
        <dbReference type="Proteomes" id="UP000719766"/>
    </source>
</evidence>
<accession>A0A9P7ADB9</accession>
<dbReference type="Proteomes" id="UP000719766">
    <property type="component" value="Unassembled WGS sequence"/>
</dbReference>
<gene>
    <name evidence="1" type="ORF">HD556DRAFT_1247235</name>
</gene>
<dbReference type="InterPro" id="IPR012337">
    <property type="entry name" value="RNaseH-like_sf"/>
</dbReference>
<name>A0A9P7ADB9_9AGAM</name>
<evidence type="ECO:0008006" key="3">
    <source>
        <dbReference type="Google" id="ProtNLM"/>
    </source>
</evidence>
<organism evidence="1 2">
    <name type="scientific">Suillus plorans</name>
    <dbReference type="NCBI Taxonomy" id="116603"/>
    <lineage>
        <taxon>Eukaryota</taxon>
        <taxon>Fungi</taxon>
        <taxon>Dikarya</taxon>
        <taxon>Basidiomycota</taxon>
        <taxon>Agaricomycotina</taxon>
        <taxon>Agaricomycetes</taxon>
        <taxon>Agaricomycetidae</taxon>
        <taxon>Boletales</taxon>
        <taxon>Suillineae</taxon>
        <taxon>Suillaceae</taxon>
        <taxon>Suillus</taxon>
    </lineage>
</organism>
<dbReference type="OrthoDB" id="2690041at2759"/>
<comment type="caution">
    <text evidence="1">The sequence shown here is derived from an EMBL/GenBank/DDBJ whole genome shotgun (WGS) entry which is preliminary data.</text>
</comment>
<dbReference type="EMBL" id="JABBWE010000083">
    <property type="protein sequence ID" value="KAG1787134.1"/>
    <property type="molecule type" value="Genomic_DNA"/>
</dbReference>
<proteinExistence type="predicted"/>
<dbReference type="SUPFAM" id="SSF53098">
    <property type="entry name" value="Ribonuclease H-like"/>
    <property type="match status" value="1"/>
</dbReference>
<evidence type="ECO:0000313" key="1">
    <source>
        <dbReference type="EMBL" id="KAG1787134.1"/>
    </source>
</evidence>
<dbReference type="AlphaFoldDB" id="A0A9P7ADB9"/>
<keyword evidence="2" id="KW-1185">Reference proteome</keyword>
<dbReference type="RefSeq" id="XP_041154507.1">
    <property type="nucleotide sequence ID" value="XM_041298684.1"/>
</dbReference>
<feature type="non-terminal residue" evidence="1">
    <location>
        <position position="139"/>
    </location>
</feature>
<reference evidence="1" key="1">
    <citation type="journal article" date="2020" name="New Phytol.">
        <title>Comparative genomics reveals dynamic genome evolution in host specialist ectomycorrhizal fungi.</title>
        <authorList>
            <person name="Lofgren L.A."/>
            <person name="Nguyen N.H."/>
            <person name="Vilgalys R."/>
            <person name="Ruytinx J."/>
            <person name="Liao H.L."/>
            <person name="Branco S."/>
            <person name="Kuo A."/>
            <person name="LaButti K."/>
            <person name="Lipzen A."/>
            <person name="Andreopoulos W."/>
            <person name="Pangilinan J."/>
            <person name="Riley R."/>
            <person name="Hundley H."/>
            <person name="Na H."/>
            <person name="Barry K."/>
            <person name="Grigoriev I.V."/>
            <person name="Stajich J.E."/>
            <person name="Kennedy P.G."/>
        </authorList>
    </citation>
    <scope>NUCLEOTIDE SEQUENCE</scope>
    <source>
        <strain evidence="1">S12</strain>
    </source>
</reference>
<sequence>MGRQERSLKKRAKIDFLQLSAAEWTRVGQFTDLLSYADVAQQAFSSDRGSTLHLAIPALETLHKSWSSRAERPKYTRFARALKAAATKLDEYYERTTNSPAYIIAMLLDPTAKIAYFKKHWPSNLLDDVLTCAENVFKQ</sequence>
<dbReference type="GeneID" id="64592448"/>
<protein>
    <recommendedName>
        <fullName evidence="3">hAT-like transposase RNase-H fold domain-containing protein</fullName>
    </recommendedName>
</protein>